<evidence type="ECO:0000313" key="3">
    <source>
        <dbReference type="EMBL" id="RMI25382.1"/>
    </source>
</evidence>
<sequence>MFRKVILSAILATGTAGAAVAQEPLTILGTGENFAVEYSNDGGNILGGGAVQVIGNGEGAVYRHAPNAPAQGGYLPRVVGNGESARIVYSPAPVADYAPRG</sequence>
<evidence type="ECO:0000256" key="1">
    <source>
        <dbReference type="SAM" id="SignalP"/>
    </source>
</evidence>
<dbReference type="Proteomes" id="UP000278036">
    <property type="component" value="Unassembled WGS sequence"/>
</dbReference>
<dbReference type="AlphaFoldDB" id="A0A3A9J4S6"/>
<gene>
    <name evidence="2" type="ORF">D6Z83_21010</name>
    <name evidence="3" type="ORF">EBE87_09590</name>
</gene>
<keyword evidence="1" id="KW-0732">Signal</keyword>
<protein>
    <submittedName>
        <fullName evidence="2">Uncharacterized protein</fullName>
    </submittedName>
</protein>
<dbReference type="EMBL" id="RFLX01000005">
    <property type="protein sequence ID" value="RMI25382.1"/>
    <property type="molecule type" value="Genomic_DNA"/>
</dbReference>
<evidence type="ECO:0000313" key="5">
    <source>
        <dbReference type="Proteomes" id="UP000278036"/>
    </source>
</evidence>
<name>A0A3A9J4S6_9PROT</name>
<organism evidence="2 5">
    <name type="scientific">Teichococcus wenyumeiae</name>
    <dbReference type="NCBI Taxonomy" id="2478470"/>
    <lineage>
        <taxon>Bacteria</taxon>
        <taxon>Pseudomonadati</taxon>
        <taxon>Pseudomonadota</taxon>
        <taxon>Alphaproteobacteria</taxon>
        <taxon>Acetobacterales</taxon>
        <taxon>Roseomonadaceae</taxon>
        <taxon>Roseomonas</taxon>
    </lineage>
</organism>
<dbReference type="EMBL" id="RAQU01000175">
    <property type="protein sequence ID" value="RKK02197.1"/>
    <property type="molecule type" value="Genomic_DNA"/>
</dbReference>
<reference evidence="2 5" key="1">
    <citation type="submission" date="2018-09" db="EMBL/GenBank/DDBJ databases">
        <title>Roseomonas sp. nov., isolated from feces of Tibetan antelopes in the Qinghai-Tibet plateau, China.</title>
        <authorList>
            <person name="Tian Z."/>
        </authorList>
    </citation>
    <scope>NUCLEOTIDE SEQUENCE [LARGE SCALE GENOMIC DNA]</scope>
    <source>
        <strain evidence="3 4">Z23</strain>
        <strain evidence="2 5">Z24</strain>
    </source>
</reference>
<comment type="caution">
    <text evidence="2">The sequence shown here is derived from an EMBL/GenBank/DDBJ whole genome shotgun (WGS) entry which is preliminary data.</text>
</comment>
<dbReference type="Proteomes" id="UP000274097">
    <property type="component" value="Unassembled WGS sequence"/>
</dbReference>
<evidence type="ECO:0000313" key="4">
    <source>
        <dbReference type="Proteomes" id="UP000274097"/>
    </source>
</evidence>
<accession>A0A3A9J4S6</accession>
<dbReference type="RefSeq" id="WP_120640177.1">
    <property type="nucleotide sequence ID" value="NZ_RAQU01000175.1"/>
</dbReference>
<feature type="signal peptide" evidence="1">
    <location>
        <begin position="1"/>
        <end position="21"/>
    </location>
</feature>
<proteinExistence type="predicted"/>
<evidence type="ECO:0000313" key="2">
    <source>
        <dbReference type="EMBL" id="RKK02197.1"/>
    </source>
</evidence>
<keyword evidence="4" id="KW-1185">Reference proteome</keyword>
<feature type="chain" id="PRO_5017227103" evidence="1">
    <location>
        <begin position="22"/>
        <end position="101"/>
    </location>
</feature>
<dbReference type="InParanoid" id="A0A3A9J4S6"/>
<dbReference type="OrthoDB" id="9910576at2"/>